<keyword evidence="5 7" id="KW-1133">Transmembrane helix</keyword>
<evidence type="ECO:0000256" key="5">
    <source>
        <dbReference type="ARBA" id="ARBA00022989"/>
    </source>
</evidence>
<organism evidence="9 10">
    <name type="scientific">Kitasatospora paranensis</name>
    <dbReference type="NCBI Taxonomy" id="258053"/>
    <lineage>
        <taxon>Bacteria</taxon>
        <taxon>Bacillati</taxon>
        <taxon>Actinomycetota</taxon>
        <taxon>Actinomycetes</taxon>
        <taxon>Kitasatosporales</taxon>
        <taxon>Streptomycetaceae</taxon>
        <taxon>Kitasatospora</taxon>
    </lineage>
</organism>
<comment type="similarity">
    <text evidence="2 7">Belongs to the TVP38/TMEM64 family.</text>
</comment>
<proteinExistence type="inferred from homology"/>
<accession>A0ABW2FP89</accession>
<comment type="caution">
    <text evidence="9">The sequence shown here is derived from an EMBL/GenBank/DDBJ whole genome shotgun (WGS) entry which is preliminary data.</text>
</comment>
<evidence type="ECO:0000256" key="7">
    <source>
        <dbReference type="RuleBase" id="RU366058"/>
    </source>
</evidence>
<evidence type="ECO:0000256" key="1">
    <source>
        <dbReference type="ARBA" id="ARBA00004651"/>
    </source>
</evidence>
<comment type="caution">
    <text evidence="7">Lacks conserved residue(s) required for the propagation of feature annotation.</text>
</comment>
<evidence type="ECO:0000256" key="2">
    <source>
        <dbReference type="ARBA" id="ARBA00008640"/>
    </source>
</evidence>
<evidence type="ECO:0000313" key="10">
    <source>
        <dbReference type="Proteomes" id="UP001596435"/>
    </source>
</evidence>
<evidence type="ECO:0000256" key="3">
    <source>
        <dbReference type="ARBA" id="ARBA00022475"/>
    </source>
</evidence>
<name>A0ABW2FP89_9ACTN</name>
<sequence>MNHGPRRRLALLLLLLVAAAGSLLFWSPTAVLAGAAGPWRLPVALAVYALGTVAFVPKPALNAAAGLLLGVTVGLPVALAGTVLGAAAAFALGRTLARDALRPLLRAKAAAAVDRRLTEQGFRSVLLLRLIPGVPFQAANYACALSGVRAAPFLGATALGVLPGTAAYVVAGASASSPTSPAFLVSSAVVVALAAASLVSLWRARAAVATPRPESP</sequence>
<keyword evidence="4 7" id="KW-0812">Transmembrane</keyword>
<feature type="transmembrane region" description="Helical" evidence="7">
    <location>
        <begin position="183"/>
        <end position="202"/>
    </location>
</feature>
<dbReference type="PANTHER" id="PTHR12677:SF59">
    <property type="entry name" value="GOLGI APPARATUS MEMBRANE PROTEIN TVP38-RELATED"/>
    <property type="match status" value="1"/>
</dbReference>
<evidence type="ECO:0000256" key="4">
    <source>
        <dbReference type="ARBA" id="ARBA00022692"/>
    </source>
</evidence>
<dbReference type="Pfam" id="PF09335">
    <property type="entry name" value="VTT_dom"/>
    <property type="match status" value="1"/>
</dbReference>
<dbReference type="RefSeq" id="WP_345704585.1">
    <property type="nucleotide sequence ID" value="NZ_BAABKV010000001.1"/>
</dbReference>
<dbReference type="InterPro" id="IPR015414">
    <property type="entry name" value="TMEM64"/>
</dbReference>
<gene>
    <name evidence="9" type="ORF">ACFQMG_05815</name>
</gene>
<dbReference type="InterPro" id="IPR032816">
    <property type="entry name" value="VTT_dom"/>
</dbReference>
<keyword evidence="6 7" id="KW-0472">Membrane</keyword>
<evidence type="ECO:0000259" key="8">
    <source>
        <dbReference type="Pfam" id="PF09335"/>
    </source>
</evidence>
<feature type="transmembrane region" description="Helical" evidence="7">
    <location>
        <begin position="150"/>
        <end position="171"/>
    </location>
</feature>
<feature type="domain" description="VTT" evidence="8">
    <location>
        <begin position="56"/>
        <end position="173"/>
    </location>
</feature>
<feature type="transmembrane region" description="Helical" evidence="7">
    <location>
        <begin position="67"/>
        <end position="92"/>
    </location>
</feature>
<keyword evidence="10" id="KW-1185">Reference proteome</keyword>
<keyword evidence="3 7" id="KW-1003">Cell membrane</keyword>
<evidence type="ECO:0000256" key="6">
    <source>
        <dbReference type="ARBA" id="ARBA00023136"/>
    </source>
</evidence>
<evidence type="ECO:0000313" key="9">
    <source>
        <dbReference type="EMBL" id="MFC7179079.1"/>
    </source>
</evidence>
<dbReference type="Proteomes" id="UP001596435">
    <property type="component" value="Unassembled WGS sequence"/>
</dbReference>
<comment type="subcellular location">
    <subcellularLocation>
        <location evidence="1 7">Cell membrane</location>
        <topology evidence="1 7">Multi-pass membrane protein</topology>
    </subcellularLocation>
</comment>
<reference evidence="10" key="1">
    <citation type="journal article" date="2019" name="Int. J. Syst. Evol. Microbiol.">
        <title>The Global Catalogue of Microorganisms (GCM) 10K type strain sequencing project: providing services to taxonomists for standard genome sequencing and annotation.</title>
        <authorList>
            <consortium name="The Broad Institute Genomics Platform"/>
            <consortium name="The Broad Institute Genome Sequencing Center for Infectious Disease"/>
            <person name="Wu L."/>
            <person name="Ma J."/>
        </authorList>
    </citation>
    <scope>NUCLEOTIDE SEQUENCE [LARGE SCALE GENOMIC DNA]</scope>
    <source>
        <strain evidence="10">CGMCC 1.12859</strain>
    </source>
</reference>
<dbReference type="PANTHER" id="PTHR12677">
    <property type="entry name" value="GOLGI APPARATUS MEMBRANE PROTEIN TVP38-RELATED"/>
    <property type="match status" value="1"/>
</dbReference>
<protein>
    <recommendedName>
        <fullName evidence="7">TVP38/TMEM64 family membrane protein</fullName>
    </recommendedName>
</protein>
<dbReference type="EMBL" id="JBHTAJ010000008">
    <property type="protein sequence ID" value="MFC7179079.1"/>
    <property type="molecule type" value="Genomic_DNA"/>
</dbReference>